<proteinExistence type="predicted"/>
<evidence type="ECO:0000256" key="1">
    <source>
        <dbReference type="SAM" id="MobiDB-lite"/>
    </source>
</evidence>
<dbReference type="Pfam" id="PF19259">
    <property type="entry name" value="Ty3_capsid"/>
    <property type="match status" value="1"/>
</dbReference>
<comment type="caution">
    <text evidence="3">The sequence shown here is derived from an EMBL/GenBank/DDBJ whole genome shotgun (WGS) entry which is preliminary data.</text>
</comment>
<dbReference type="Proteomes" id="UP001152523">
    <property type="component" value="Unassembled WGS sequence"/>
</dbReference>
<evidence type="ECO:0000313" key="3">
    <source>
        <dbReference type="EMBL" id="CAH9099137.1"/>
    </source>
</evidence>
<accession>A0AAV0DF18</accession>
<sequence>MPIFNGEDVCGWLLRMNRYFRLNNTEDEDKIDVAVIAMEDQALSWFQWWEGQAQHQNWESFTHALTRRFQPNLVQDPLGLLFSLKQKGTIQEYRDQFETAIASHGHLTEEVLKGVFLKGLKRDIRAELKLHSARTLAEVMEKVSLIENKNTEVLFMKNREEGKNKGQSKYNVQNSGQNWSEGSRWKSHPDQPVNMGKVTIDNKSYPEVMDPNQKRNGPRLSQED</sequence>
<evidence type="ECO:0000259" key="2">
    <source>
        <dbReference type="Pfam" id="PF19259"/>
    </source>
</evidence>
<name>A0AAV0DF18_9ASTE</name>
<organism evidence="3 4">
    <name type="scientific">Cuscuta epithymum</name>
    <dbReference type="NCBI Taxonomy" id="186058"/>
    <lineage>
        <taxon>Eukaryota</taxon>
        <taxon>Viridiplantae</taxon>
        <taxon>Streptophyta</taxon>
        <taxon>Embryophyta</taxon>
        <taxon>Tracheophyta</taxon>
        <taxon>Spermatophyta</taxon>
        <taxon>Magnoliopsida</taxon>
        <taxon>eudicotyledons</taxon>
        <taxon>Gunneridae</taxon>
        <taxon>Pentapetalae</taxon>
        <taxon>asterids</taxon>
        <taxon>lamiids</taxon>
        <taxon>Solanales</taxon>
        <taxon>Convolvulaceae</taxon>
        <taxon>Cuscuteae</taxon>
        <taxon>Cuscuta</taxon>
        <taxon>Cuscuta subgen. Cuscuta</taxon>
    </lineage>
</organism>
<gene>
    <name evidence="3" type="ORF">CEPIT_LOCUS14792</name>
</gene>
<feature type="region of interest" description="Disordered" evidence="1">
    <location>
        <begin position="159"/>
        <end position="224"/>
    </location>
</feature>
<feature type="compositionally biased region" description="Polar residues" evidence="1">
    <location>
        <begin position="165"/>
        <end position="181"/>
    </location>
</feature>
<feature type="domain" description="Ty3 transposon capsid-like protein" evidence="2">
    <location>
        <begin position="25"/>
        <end position="160"/>
    </location>
</feature>
<dbReference type="InterPro" id="IPR045358">
    <property type="entry name" value="Ty3_capsid"/>
</dbReference>
<keyword evidence="4" id="KW-1185">Reference proteome</keyword>
<dbReference type="EMBL" id="CAMAPF010000104">
    <property type="protein sequence ID" value="CAH9099137.1"/>
    <property type="molecule type" value="Genomic_DNA"/>
</dbReference>
<reference evidence="3" key="1">
    <citation type="submission" date="2022-07" db="EMBL/GenBank/DDBJ databases">
        <authorList>
            <person name="Macas J."/>
            <person name="Novak P."/>
            <person name="Neumann P."/>
        </authorList>
    </citation>
    <scope>NUCLEOTIDE SEQUENCE</scope>
</reference>
<evidence type="ECO:0000313" key="4">
    <source>
        <dbReference type="Proteomes" id="UP001152523"/>
    </source>
</evidence>
<dbReference type="AlphaFoldDB" id="A0AAV0DF18"/>
<protein>
    <recommendedName>
        <fullName evidence="2">Ty3 transposon capsid-like protein domain-containing protein</fullName>
    </recommendedName>
</protein>